<keyword evidence="5" id="KW-0819">tRNA processing</keyword>
<keyword evidence="12" id="KW-1185">Reference proteome</keyword>
<keyword evidence="7" id="KW-0547">Nucleotide-binding</keyword>
<dbReference type="GO" id="GO:0005737">
    <property type="term" value="C:cytoplasm"/>
    <property type="evidence" value="ECO:0007669"/>
    <property type="project" value="UniProtKB-SubCell"/>
</dbReference>
<evidence type="ECO:0000256" key="1">
    <source>
        <dbReference type="ARBA" id="ARBA00004496"/>
    </source>
</evidence>
<dbReference type="EMBL" id="FMUS01000014">
    <property type="protein sequence ID" value="SCY74212.1"/>
    <property type="molecule type" value="Genomic_DNA"/>
</dbReference>
<evidence type="ECO:0000256" key="4">
    <source>
        <dbReference type="ARBA" id="ARBA00022490"/>
    </source>
</evidence>
<comment type="similarity">
    <text evidence="2">Belongs to the TsaE family.</text>
</comment>
<keyword evidence="4" id="KW-0963">Cytoplasm</keyword>
<dbReference type="InterPro" id="IPR003442">
    <property type="entry name" value="T6A_TsaE"/>
</dbReference>
<sequence length="152" mass="17158">MKCIKLNNQQETEAIAEKLGSMVKKGDIICLTGDLGAGKTVFSKSFAKGLGVQEVVTSPTFTIVQEYQGRIPMYHFDVYRVNQPHEMDDIGFDEYVFGDGVCIIEWASIIKEILPENCLWIEIQVTGAESRTICVEDQSQNYKNIIKELLMK</sequence>
<keyword evidence="8" id="KW-0067">ATP-binding</keyword>
<evidence type="ECO:0000313" key="11">
    <source>
        <dbReference type="EMBL" id="SCY74212.1"/>
    </source>
</evidence>
<keyword evidence="9" id="KW-0460">Magnesium</keyword>
<evidence type="ECO:0000256" key="2">
    <source>
        <dbReference type="ARBA" id="ARBA00007599"/>
    </source>
</evidence>
<gene>
    <name evidence="11" type="ORF">SAMN03080606_02363</name>
</gene>
<dbReference type="GO" id="GO:0005524">
    <property type="term" value="F:ATP binding"/>
    <property type="evidence" value="ECO:0007669"/>
    <property type="project" value="UniProtKB-KW"/>
</dbReference>
<accession>A0A1G5IDL8</accession>
<dbReference type="InterPro" id="IPR027417">
    <property type="entry name" value="P-loop_NTPase"/>
</dbReference>
<proteinExistence type="inferred from homology"/>
<protein>
    <recommendedName>
        <fullName evidence="3">tRNA threonylcarbamoyladenosine biosynthesis protein TsaE</fullName>
    </recommendedName>
    <alternativeName>
        <fullName evidence="10">t(6)A37 threonylcarbamoyladenosine biosynthesis protein TsaE</fullName>
    </alternativeName>
</protein>
<dbReference type="Pfam" id="PF02367">
    <property type="entry name" value="TsaE"/>
    <property type="match status" value="1"/>
</dbReference>
<dbReference type="PANTHER" id="PTHR33540">
    <property type="entry name" value="TRNA THREONYLCARBAMOYLADENOSINE BIOSYNTHESIS PROTEIN TSAE"/>
    <property type="match status" value="1"/>
</dbReference>
<comment type="subcellular location">
    <subcellularLocation>
        <location evidence="1">Cytoplasm</location>
    </subcellularLocation>
</comment>
<evidence type="ECO:0000256" key="8">
    <source>
        <dbReference type="ARBA" id="ARBA00022840"/>
    </source>
</evidence>
<dbReference type="OrthoDB" id="9815896at2"/>
<dbReference type="RefSeq" id="WP_091543556.1">
    <property type="nucleotide sequence ID" value="NZ_FMUS01000014.1"/>
</dbReference>
<organism evidence="11 12">
    <name type="scientific">Alkaliphilus peptidifermentans DSM 18978</name>
    <dbReference type="NCBI Taxonomy" id="1120976"/>
    <lineage>
        <taxon>Bacteria</taxon>
        <taxon>Bacillati</taxon>
        <taxon>Bacillota</taxon>
        <taxon>Clostridia</taxon>
        <taxon>Peptostreptococcales</taxon>
        <taxon>Natronincolaceae</taxon>
        <taxon>Alkaliphilus</taxon>
    </lineage>
</organism>
<evidence type="ECO:0000256" key="5">
    <source>
        <dbReference type="ARBA" id="ARBA00022694"/>
    </source>
</evidence>
<dbReference type="SUPFAM" id="SSF52540">
    <property type="entry name" value="P-loop containing nucleoside triphosphate hydrolases"/>
    <property type="match status" value="1"/>
</dbReference>
<evidence type="ECO:0000256" key="7">
    <source>
        <dbReference type="ARBA" id="ARBA00022741"/>
    </source>
</evidence>
<dbReference type="Gene3D" id="3.40.50.300">
    <property type="entry name" value="P-loop containing nucleotide triphosphate hydrolases"/>
    <property type="match status" value="1"/>
</dbReference>
<dbReference type="STRING" id="1120976.SAMN03080606_02363"/>
<dbReference type="GO" id="GO:0002949">
    <property type="term" value="P:tRNA threonylcarbamoyladenosine modification"/>
    <property type="evidence" value="ECO:0007669"/>
    <property type="project" value="InterPro"/>
</dbReference>
<name>A0A1G5IDL8_9FIRM</name>
<evidence type="ECO:0000256" key="6">
    <source>
        <dbReference type="ARBA" id="ARBA00022723"/>
    </source>
</evidence>
<evidence type="ECO:0000256" key="9">
    <source>
        <dbReference type="ARBA" id="ARBA00022842"/>
    </source>
</evidence>
<evidence type="ECO:0000256" key="3">
    <source>
        <dbReference type="ARBA" id="ARBA00019010"/>
    </source>
</evidence>
<evidence type="ECO:0000256" key="10">
    <source>
        <dbReference type="ARBA" id="ARBA00032441"/>
    </source>
</evidence>
<dbReference type="NCBIfam" id="TIGR00150">
    <property type="entry name" value="T6A_YjeE"/>
    <property type="match status" value="1"/>
</dbReference>
<keyword evidence="6" id="KW-0479">Metal-binding</keyword>
<evidence type="ECO:0000313" key="12">
    <source>
        <dbReference type="Proteomes" id="UP000198636"/>
    </source>
</evidence>
<dbReference type="AlphaFoldDB" id="A0A1G5IDL8"/>
<reference evidence="11 12" key="1">
    <citation type="submission" date="2016-10" db="EMBL/GenBank/DDBJ databases">
        <authorList>
            <person name="de Groot N.N."/>
        </authorList>
    </citation>
    <scope>NUCLEOTIDE SEQUENCE [LARGE SCALE GENOMIC DNA]</scope>
    <source>
        <strain evidence="11 12">DSM 18978</strain>
    </source>
</reference>
<dbReference type="GO" id="GO:0046872">
    <property type="term" value="F:metal ion binding"/>
    <property type="evidence" value="ECO:0007669"/>
    <property type="project" value="UniProtKB-KW"/>
</dbReference>
<dbReference type="PANTHER" id="PTHR33540:SF2">
    <property type="entry name" value="TRNA THREONYLCARBAMOYLADENOSINE BIOSYNTHESIS PROTEIN TSAE"/>
    <property type="match status" value="1"/>
</dbReference>
<dbReference type="Proteomes" id="UP000198636">
    <property type="component" value="Unassembled WGS sequence"/>
</dbReference>